<evidence type="ECO:0000256" key="1">
    <source>
        <dbReference type="SAM" id="MobiDB-lite"/>
    </source>
</evidence>
<dbReference type="Proteomes" id="UP001218188">
    <property type="component" value="Unassembled WGS sequence"/>
</dbReference>
<sequence>MALNLLRNRDFGTSLGPFDGRVAALTKLNGENYFITTNAEYVPATPSLKLPHALFLRADMRYGSDDPVLWPQQFTEEFCHMAAIAKRGARPELEVMWWDPQRADFIVKGSVTRNLGRLHPRTISRLLSAINGLFPRYRDLQPTTSRSVADMIGALIETILNWVEQLQSISTTFSRTVFAVTSLQRAFLELDALYEYTTVYKPRMENRFAAASPVPHAVAQCVGAFTTNPTVVLHLSAAGLPVWFLRPTFAFDDQNIWKVVQLETPAFTVPDEPGADTPLPIYSGNSTSSKIAAIRHAAVGATWYRDPFETPAPSTSETASTSTAPAAPLSASPSSSAVRTTHAETARFQPYSRKGPAPGKSQRGSTSAGRNKFVHLSVEGMPPPAIIEWADALSQVDQSIKPLTDNAADRSYILPEPALFVNTTPERRRQLLHHWNLVGDGFYYMLGQPEHVQLLSAQQWRDVLEGRMAKRGAEGSRRNKRTGDLEELLRPALDAANVSSIEGFPVPIQNVPQFTLAQIEANVWRVAETSFRFELAALDRRAANTQRLAAVKACFAGGLLLGFPLEMAVLGWAAPTVEQRHPFVANTARLMLNWRCTSPVPDIVRRIGTSLAWSQAQMQALERAVCQFYTQAFWEYFGRAAVIPLRLTIELDKEEGEI</sequence>
<dbReference type="AlphaFoldDB" id="A0AAD6WMN2"/>
<evidence type="ECO:0000313" key="2">
    <source>
        <dbReference type="EMBL" id="KAJ7018292.1"/>
    </source>
</evidence>
<gene>
    <name evidence="2" type="ORF">C8F04DRAFT_1199136</name>
</gene>
<proteinExistence type="predicted"/>
<dbReference type="EMBL" id="JARJCM010000346">
    <property type="protein sequence ID" value="KAJ7018292.1"/>
    <property type="molecule type" value="Genomic_DNA"/>
</dbReference>
<accession>A0AAD6WMN2</accession>
<evidence type="ECO:0000313" key="3">
    <source>
        <dbReference type="Proteomes" id="UP001218188"/>
    </source>
</evidence>
<protein>
    <submittedName>
        <fullName evidence="2">Uncharacterized protein</fullName>
    </submittedName>
</protein>
<keyword evidence="3" id="KW-1185">Reference proteome</keyword>
<reference evidence="2" key="1">
    <citation type="submission" date="2023-03" db="EMBL/GenBank/DDBJ databases">
        <title>Massive genome expansion in bonnet fungi (Mycena s.s.) driven by repeated elements and novel gene families across ecological guilds.</title>
        <authorList>
            <consortium name="Lawrence Berkeley National Laboratory"/>
            <person name="Harder C.B."/>
            <person name="Miyauchi S."/>
            <person name="Viragh M."/>
            <person name="Kuo A."/>
            <person name="Thoen E."/>
            <person name="Andreopoulos B."/>
            <person name="Lu D."/>
            <person name="Skrede I."/>
            <person name="Drula E."/>
            <person name="Henrissat B."/>
            <person name="Morin E."/>
            <person name="Kohler A."/>
            <person name="Barry K."/>
            <person name="LaButti K."/>
            <person name="Morin E."/>
            <person name="Salamov A."/>
            <person name="Lipzen A."/>
            <person name="Mereny Z."/>
            <person name="Hegedus B."/>
            <person name="Baldrian P."/>
            <person name="Stursova M."/>
            <person name="Weitz H."/>
            <person name="Taylor A."/>
            <person name="Grigoriev I.V."/>
            <person name="Nagy L.G."/>
            <person name="Martin F."/>
            <person name="Kauserud H."/>
        </authorList>
    </citation>
    <scope>NUCLEOTIDE SEQUENCE</scope>
    <source>
        <strain evidence="2">CBHHK200</strain>
    </source>
</reference>
<organism evidence="2 3">
    <name type="scientific">Mycena alexandri</name>
    <dbReference type="NCBI Taxonomy" id="1745969"/>
    <lineage>
        <taxon>Eukaryota</taxon>
        <taxon>Fungi</taxon>
        <taxon>Dikarya</taxon>
        <taxon>Basidiomycota</taxon>
        <taxon>Agaricomycotina</taxon>
        <taxon>Agaricomycetes</taxon>
        <taxon>Agaricomycetidae</taxon>
        <taxon>Agaricales</taxon>
        <taxon>Marasmiineae</taxon>
        <taxon>Mycenaceae</taxon>
        <taxon>Mycena</taxon>
    </lineage>
</organism>
<feature type="compositionally biased region" description="Low complexity" evidence="1">
    <location>
        <begin position="311"/>
        <end position="337"/>
    </location>
</feature>
<comment type="caution">
    <text evidence="2">The sequence shown here is derived from an EMBL/GenBank/DDBJ whole genome shotgun (WGS) entry which is preliminary data.</text>
</comment>
<feature type="region of interest" description="Disordered" evidence="1">
    <location>
        <begin position="309"/>
        <end position="369"/>
    </location>
</feature>
<name>A0AAD6WMN2_9AGAR</name>